<sequence length="142" mass="16623">MYIDEKISAYLEKIITINHLTLLYIDGTTFDPDVANVQKKAIIVNKNYQTKFSIYFRIAHEISHLIYTTSNTTYTFSPLSKLSDEKEANLHAIQILADFYFSENQTHSRWERRFQFIETFGLGQIVHLVEKILIQEKVSSIN</sequence>
<accession>A0A652NDY4</accession>
<protein>
    <submittedName>
        <fullName evidence="1">ImmA/IrrE family metallo-endopeptidase</fullName>
    </submittedName>
</protein>
<gene>
    <name evidence="1" type="ORF">ESZ47_06395</name>
</gene>
<dbReference type="Proteomes" id="UP000442244">
    <property type="component" value="Unassembled WGS sequence"/>
</dbReference>
<dbReference type="AlphaFoldDB" id="A0A652NDY4"/>
<name>A0A652NDY4_9LACO</name>
<evidence type="ECO:0000313" key="2">
    <source>
        <dbReference type="Proteomes" id="UP000442244"/>
    </source>
</evidence>
<dbReference type="RefSeq" id="WP_148605835.1">
    <property type="nucleotide sequence ID" value="NZ_BSUV01000001.1"/>
</dbReference>
<organism evidence="1 2">
    <name type="scientific">Leuconostoc litchii</name>
    <dbReference type="NCBI Taxonomy" id="1981069"/>
    <lineage>
        <taxon>Bacteria</taxon>
        <taxon>Bacillati</taxon>
        <taxon>Bacillota</taxon>
        <taxon>Bacilli</taxon>
        <taxon>Lactobacillales</taxon>
        <taxon>Lactobacillaceae</taxon>
        <taxon>Leuconostoc</taxon>
    </lineage>
</organism>
<dbReference type="EMBL" id="SDGY01000002">
    <property type="protein sequence ID" value="TYC46475.1"/>
    <property type="molecule type" value="Genomic_DNA"/>
</dbReference>
<comment type="caution">
    <text evidence="1">The sequence shown here is derived from an EMBL/GenBank/DDBJ whole genome shotgun (WGS) entry which is preliminary data.</text>
</comment>
<reference evidence="1 2" key="1">
    <citation type="submission" date="2019-01" db="EMBL/GenBank/DDBJ databases">
        <title>Leuconostoc litchii sp. nov., a novel lactic acid bacterium isolated from lychee.</title>
        <authorList>
            <person name="Wang L.-T."/>
        </authorList>
    </citation>
    <scope>NUCLEOTIDE SEQUENCE [LARGE SCALE GENOMIC DNA]</scope>
    <source>
        <strain evidence="1 2">MB7</strain>
    </source>
</reference>
<dbReference type="OrthoDB" id="2300474at2"/>
<evidence type="ECO:0000313" key="1">
    <source>
        <dbReference type="EMBL" id="TYC46475.1"/>
    </source>
</evidence>
<keyword evidence="2" id="KW-1185">Reference proteome</keyword>
<proteinExistence type="predicted"/>